<protein>
    <submittedName>
        <fullName evidence="3">Preprotein translocase subunit YajC</fullName>
    </submittedName>
</protein>
<comment type="caution">
    <text evidence="3">The sequence shown here is derived from an EMBL/GenBank/DDBJ whole genome shotgun (WGS) entry which is preliminary data.</text>
</comment>
<evidence type="ECO:0000313" key="4">
    <source>
        <dbReference type="Proteomes" id="UP001204798"/>
    </source>
</evidence>
<evidence type="ECO:0000256" key="1">
    <source>
        <dbReference type="SAM" id="MobiDB-lite"/>
    </source>
</evidence>
<evidence type="ECO:0000313" key="3">
    <source>
        <dbReference type="EMBL" id="MCS3918903.1"/>
    </source>
</evidence>
<gene>
    <name evidence="3" type="ORF">M2350_001303</name>
</gene>
<feature type="region of interest" description="Disordered" evidence="1">
    <location>
        <begin position="39"/>
        <end position="62"/>
    </location>
</feature>
<keyword evidence="2" id="KW-0472">Membrane</keyword>
<reference evidence="3 4" key="1">
    <citation type="submission" date="2022-08" db="EMBL/GenBank/DDBJ databases">
        <title>Bacterial and archaeal communities from various locations to study Microbial Dark Matter (Phase II).</title>
        <authorList>
            <person name="Stepanauskas R."/>
        </authorList>
    </citation>
    <scope>NUCLEOTIDE SEQUENCE [LARGE SCALE GENOMIC DNA]</scope>
    <source>
        <strain evidence="3 4">PD1</strain>
    </source>
</reference>
<feature type="compositionally biased region" description="Basic and acidic residues" evidence="1">
    <location>
        <begin position="51"/>
        <end position="62"/>
    </location>
</feature>
<evidence type="ECO:0000256" key="2">
    <source>
        <dbReference type="SAM" id="Phobius"/>
    </source>
</evidence>
<dbReference type="Proteomes" id="UP001204798">
    <property type="component" value="Unassembled WGS sequence"/>
</dbReference>
<accession>A0ABT2ELT4</accession>
<dbReference type="EMBL" id="JANUCP010000002">
    <property type="protein sequence ID" value="MCS3918903.1"/>
    <property type="molecule type" value="Genomic_DNA"/>
</dbReference>
<organism evidence="3 4">
    <name type="scientific">Candidatus Fervidibacter sacchari</name>
    <dbReference type="NCBI Taxonomy" id="1448929"/>
    <lineage>
        <taxon>Bacteria</taxon>
        <taxon>Candidatus Fervidibacterota</taxon>
        <taxon>Candidatus Fervidibacter</taxon>
    </lineage>
</organism>
<proteinExistence type="predicted"/>
<name>A0ABT2ELT4_9BACT</name>
<keyword evidence="2" id="KW-1133">Transmembrane helix</keyword>
<sequence>MRKEVPTWVAVVVILVVIIIVAGVYFALMRPKPVEEKPPIEMGGHLGPMKMKGEMKEAAPVP</sequence>
<keyword evidence="2" id="KW-0812">Transmembrane</keyword>
<dbReference type="RefSeq" id="WP_259094965.1">
    <property type="nucleotide sequence ID" value="NZ_CP130454.1"/>
</dbReference>
<keyword evidence="4" id="KW-1185">Reference proteome</keyword>
<feature type="transmembrane region" description="Helical" evidence="2">
    <location>
        <begin position="6"/>
        <end position="28"/>
    </location>
</feature>